<dbReference type="RefSeq" id="WP_266351355.1">
    <property type="nucleotide sequence ID" value="NZ_JAPKNG010000008.1"/>
</dbReference>
<feature type="transmembrane region" description="Helical" evidence="6">
    <location>
        <begin position="107"/>
        <end position="130"/>
    </location>
</feature>
<comment type="subcellular location">
    <subcellularLocation>
        <location evidence="1">Membrane</location>
        <topology evidence="1">Multi-pass membrane protein</topology>
    </subcellularLocation>
</comment>
<reference evidence="8 9" key="1">
    <citation type="submission" date="2023-07" db="EMBL/GenBank/DDBJ databases">
        <title>Genomic Encyclopedia of Type Strains, Phase IV (KMG-IV): sequencing the most valuable type-strain genomes for metagenomic binning, comparative biology and taxonomic classification.</title>
        <authorList>
            <person name="Goeker M."/>
        </authorList>
    </citation>
    <scope>NUCLEOTIDE SEQUENCE [LARGE SCALE GENOMIC DNA]</scope>
    <source>
        <strain evidence="8 9">B6-8</strain>
    </source>
</reference>
<evidence type="ECO:0000259" key="7">
    <source>
        <dbReference type="Pfam" id="PF00892"/>
    </source>
</evidence>
<evidence type="ECO:0000313" key="8">
    <source>
        <dbReference type="EMBL" id="MDQ0440476.1"/>
    </source>
</evidence>
<keyword evidence="5 6" id="KW-0472">Membrane</keyword>
<feature type="domain" description="EamA" evidence="7">
    <location>
        <begin position="20"/>
        <end position="154"/>
    </location>
</feature>
<evidence type="ECO:0000256" key="5">
    <source>
        <dbReference type="ARBA" id="ARBA00023136"/>
    </source>
</evidence>
<feature type="domain" description="EamA" evidence="7">
    <location>
        <begin position="166"/>
        <end position="293"/>
    </location>
</feature>
<evidence type="ECO:0000256" key="3">
    <source>
        <dbReference type="ARBA" id="ARBA00022692"/>
    </source>
</evidence>
<protein>
    <submittedName>
        <fullName evidence="8">Drug/metabolite transporter (DMT)-like permease</fullName>
    </submittedName>
</protein>
<evidence type="ECO:0000256" key="4">
    <source>
        <dbReference type="ARBA" id="ARBA00022989"/>
    </source>
</evidence>
<feature type="transmembrane region" description="Helical" evidence="6">
    <location>
        <begin position="194"/>
        <end position="216"/>
    </location>
</feature>
<keyword evidence="9" id="KW-1185">Reference proteome</keyword>
<accession>A0ABU0HDS9</accession>
<feature type="transmembrane region" description="Helical" evidence="6">
    <location>
        <begin position="50"/>
        <end position="70"/>
    </location>
</feature>
<proteinExistence type="inferred from homology"/>
<comment type="similarity">
    <text evidence="2">Belongs to the drug/metabolite transporter (DMT) superfamily. 10 TMS drug/metabolite exporter (DME) (TC 2.A.7.3) family.</text>
</comment>
<feature type="transmembrane region" description="Helical" evidence="6">
    <location>
        <begin position="160"/>
        <end position="182"/>
    </location>
</feature>
<keyword evidence="3 6" id="KW-0812">Transmembrane</keyword>
<feature type="transmembrane region" description="Helical" evidence="6">
    <location>
        <begin position="82"/>
        <end position="101"/>
    </location>
</feature>
<evidence type="ECO:0000256" key="2">
    <source>
        <dbReference type="ARBA" id="ARBA00009853"/>
    </source>
</evidence>
<organism evidence="8 9">
    <name type="scientific">Kaistia dalseonensis</name>
    <dbReference type="NCBI Taxonomy" id="410840"/>
    <lineage>
        <taxon>Bacteria</taxon>
        <taxon>Pseudomonadati</taxon>
        <taxon>Pseudomonadota</taxon>
        <taxon>Alphaproteobacteria</taxon>
        <taxon>Hyphomicrobiales</taxon>
        <taxon>Kaistiaceae</taxon>
        <taxon>Kaistia</taxon>
    </lineage>
</organism>
<dbReference type="Pfam" id="PF00892">
    <property type="entry name" value="EamA"/>
    <property type="match status" value="2"/>
</dbReference>
<sequence length="299" mass="31738">MSQNSQSTTSLLPSTSAPVSGAFWMVLAGVAFAGVNTLEQIATTTAGLPAPTAAFLQYLIAFVVVLPWAVRKGLPSLKTRRPALQAIRVILAALGVQFWVAGLAHGVPIGAAIGLVMTSPFFVTLGAGLFLREKVTIERWLAVTVGFVGGLLILDPWSGVFSVASLYPIAAAALWAGASLYQKRLLAEESPESTTAWLLFLLAPINLVLAVPSGLLPHTVEAFWIIAAVGVLTALAQGFLALAYSKADAAYVQPFDHIKLPLNVLAGWLVFGWMPPGQLWIGAALIIGASMYLLWHERR</sequence>
<evidence type="ECO:0000256" key="1">
    <source>
        <dbReference type="ARBA" id="ARBA00004141"/>
    </source>
</evidence>
<dbReference type="SUPFAM" id="SSF103481">
    <property type="entry name" value="Multidrug resistance efflux transporter EmrE"/>
    <property type="match status" value="2"/>
</dbReference>
<feature type="transmembrane region" description="Helical" evidence="6">
    <location>
        <begin position="21"/>
        <end position="38"/>
    </location>
</feature>
<dbReference type="EMBL" id="JAUSVO010000008">
    <property type="protein sequence ID" value="MDQ0440476.1"/>
    <property type="molecule type" value="Genomic_DNA"/>
</dbReference>
<feature type="transmembrane region" description="Helical" evidence="6">
    <location>
        <begin position="222"/>
        <end position="245"/>
    </location>
</feature>
<dbReference type="PANTHER" id="PTHR22911:SF6">
    <property type="entry name" value="SOLUTE CARRIER FAMILY 35 MEMBER G1"/>
    <property type="match status" value="1"/>
</dbReference>
<dbReference type="Proteomes" id="UP001241603">
    <property type="component" value="Unassembled WGS sequence"/>
</dbReference>
<dbReference type="InterPro" id="IPR000620">
    <property type="entry name" value="EamA_dom"/>
</dbReference>
<keyword evidence="4 6" id="KW-1133">Transmembrane helix</keyword>
<feature type="transmembrane region" description="Helical" evidence="6">
    <location>
        <begin position="279"/>
        <end position="295"/>
    </location>
</feature>
<evidence type="ECO:0000313" key="9">
    <source>
        <dbReference type="Proteomes" id="UP001241603"/>
    </source>
</evidence>
<name>A0ABU0HDS9_9HYPH</name>
<dbReference type="InterPro" id="IPR037185">
    <property type="entry name" value="EmrE-like"/>
</dbReference>
<comment type="caution">
    <text evidence="8">The sequence shown here is derived from an EMBL/GenBank/DDBJ whole genome shotgun (WGS) entry which is preliminary data.</text>
</comment>
<dbReference type="PANTHER" id="PTHR22911">
    <property type="entry name" value="ACYL-MALONYL CONDENSING ENZYME-RELATED"/>
    <property type="match status" value="1"/>
</dbReference>
<gene>
    <name evidence="8" type="ORF">QO014_004891</name>
</gene>
<evidence type="ECO:0000256" key="6">
    <source>
        <dbReference type="SAM" id="Phobius"/>
    </source>
</evidence>